<dbReference type="HOGENOM" id="CLU_000445_69_8_7"/>
<dbReference type="PROSITE" id="PS50110">
    <property type="entry name" value="RESPONSE_REGULATORY"/>
    <property type="match status" value="1"/>
</dbReference>
<dbReference type="KEGG" id="hoh:Hoch_5448"/>
<sequence>MASDSEAKPRILIVDDEMLNRELLRRVLHRSYEIEEAGDASQAVSVLEACGDQVNLILCDQLMPGRSGTELAAIVRERWPHINFLLLTGYDDDPSVLESVENGHIAEVVPKPWRGALLKKRIIRLLEGEE</sequence>
<dbReference type="SMART" id="SM00448">
    <property type="entry name" value="REC"/>
    <property type="match status" value="1"/>
</dbReference>
<dbReference type="RefSeq" id="WP_012830523.1">
    <property type="nucleotide sequence ID" value="NC_013440.1"/>
</dbReference>
<dbReference type="STRING" id="502025.Hoch_5448"/>
<protein>
    <submittedName>
        <fullName evidence="4">Response regulator receiver protein</fullName>
    </submittedName>
</protein>
<dbReference type="PANTHER" id="PTHR44591:SF3">
    <property type="entry name" value="RESPONSE REGULATORY DOMAIN-CONTAINING PROTEIN"/>
    <property type="match status" value="1"/>
</dbReference>
<evidence type="ECO:0000256" key="1">
    <source>
        <dbReference type="ARBA" id="ARBA00022553"/>
    </source>
</evidence>
<dbReference type="Proteomes" id="UP000001880">
    <property type="component" value="Chromosome"/>
</dbReference>
<dbReference type="eggNOG" id="COG3437">
    <property type="taxonomic scope" value="Bacteria"/>
</dbReference>
<evidence type="ECO:0000259" key="3">
    <source>
        <dbReference type="PROSITE" id="PS50110"/>
    </source>
</evidence>
<dbReference type="GO" id="GO:0000160">
    <property type="term" value="P:phosphorelay signal transduction system"/>
    <property type="evidence" value="ECO:0007669"/>
    <property type="project" value="InterPro"/>
</dbReference>
<evidence type="ECO:0000313" key="4">
    <source>
        <dbReference type="EMBL" id="ACY17931.1"/>
    </source>
</evidence>
<dbReference type="Gene3D" id="3.40.50.2300">
    <property type="match status" value="1"/>
</dbReference>
<feature type="domain" description="Response regulatory" evidence="3">
    <location>
        <begin position="10"/>
        <end position="126"/>
    </location>
</feature>
<dbReference type="SUPFAM" id="SSF52172">
    <property type="entry name" value="CheY-like"/>
    <property type="match status" value="1"/>
</dbReference>
<dbReference type="PANTHER" id="PTHR44591">
    <property type="entry name" value="STRESS RESPONSE REGULATOR PROTEIN 1"/>
    <property type="match status" value="1"/>
</dbReference>
<name>D0LYR5_HALO1</name>
<evidence type="ECO:0000256" key="2">
    <source>
        <dbReference type="PROSITE-ProRule" id="PRU00169"/>
    </source>
</evidence>
<feature type="modified residue" description="4-aspartylphosphate" evidence="2">
    <location>
        <position position="60"/>
    </location>
</feature>
<dbReference type="InterPro" id="IPR050595">
    <property type="entry name" value="Bact_response_regulator"/>
</dbReference>
<dbReference type="AlphaFoldDB" id="D0LYR5"/>
<keyword evidence="1 2" id="KW-0597">Phosphoprotein</keyword>
<dbReference type="InterPro" id="IPR011006">
    <property type="entry name" value="CheY-like_superfamily"/>
</dbReference>
<accession>D0LYR5</accession>
<dbReference type="OrthoDB" id="9802066at2"/>
<proteinExistence type="predicted"/>
<reference evidence="4 5" key="1">
    <citation type="journal article" date="2010" name="Stand. Genomic Sci.">
        <title>Complete genome sequence of Haliangium ochraceum type strain (SMP-2).</title>
        <authorList>
            <consortium name="US DOE Joint Genome Institute (JGI-PGF)"/>
            <person name="Ivanova N."/>
            <person name="Daum C."/>
            <person name="Lang E."/>
            <person name="Abt B."/>
            <person name="Kopitz M."/>
            <person name="Saunders E."/>
            <person name="Lapidus A."/>
            <person name="Lucas S."/>
            <person name="Glavina Del Rio T."/>
            <person name="Nolan M."/>
            <person name="Tice H."/>
            <person name="Copeland A."/>
            <person name="Cheng J.F."/>
            <person name="Chen F."/>
            <person name="Bruce D."/>
            <person name="Goodwin L."/>
            <person name="Pitluck S."/>
            <person name="Mavromatis K."/>
            <person name="Pati A."/>
            <person name="Mikhailova N."/>
            <person name="Chen A."/>
            <person name="Palaniappan K."/>
            <person name="Land M."/>
            <person name="Hauser L."/>
            <person name="Chang Y.J."/>
            <person name="Jeffries C.D."/>
            <person name="Detter J.C."/>
            <person name="Brettin T."/>
            <person name="Rohde M."/>
            <person name="Goker M."/>
            <person name="Bristow J."/>
            <person name="Markowitz V."/>
            <person name="Eisen J.A."/>
            <person name="Hugenholtz P."/>
            <person name="Kyrpides N.C."/>
            <person name="Klenk H.P."/>
        </authorList>
    </citation>
    <scope>NUCLEOTIDE SEQUENCE [LARGE SCALE GENOMIC DNA]</scope>
    <source>
        <strain evidence="5">DSM 14365 / CIP 107738 / JCM 11303 / AJ 13395 / SMP-2</strain>
    </source>
</reference>
<keyword evidence="5" id="KW-1185">Reference proteome</keyword>
<evidence type="ECO:0000313" key="5">
    <source>
        <dbReference type="Proteomes" id="UP000001880"/>
    </source>
</evidence>
<dbReference type="Pfam" id="PF00072">
    <property type="entry name" value="Response_reg"/>
    <property type="match status" value="1"/>
</dbReference>
<dbReference type="InterPro" id="IPR001789">
    <property type="entry name" value="Sig_transdc_resp-reg_receiver"/>
</dbReference>
<dbReference type="EMBL" id="CP001804">
    <property type="protein sequence ID" value="ACY17931.1"/>
    <property type="molecule type" value="Genomic_DNA"/>
</dbReference>
<organism evidence="4 5">
    <name type="scientific">Haliangium ochraceum (strain DSM 14365 / JCM 11303 / SMP-2)</name>
    <dbReference type="NCBI Taxonomy" id="502025"/>
    <lineage>
        <taxon>Bacteria</taxon>
        <taxon>Pseudomonadati</taxon>
        <taxon>Myxococcota</taxon>
        <taxon>Polyangia</taxon>
        <taxon>Haliangiales</taxon>
        <taxon>Kofleriaceae</taxon>
        <taxon>Haliangium</taxon>
    </lineage>
</organism>
<gene>
    <name evidence="4" type="ordered locus">Hoch_5448</name>
</gene>